<dbReference type="PIRSF" id="PIRSF004793">
    <property type="entry name" value="UCP004793"/>
    <property type="match status" value="1"/>
</dbReference>
<comment type="catalytic activity">
    <reaction evidence="1 10">
        <text>2 ATP = 3',3'-c-di-AMP + 2 diphosphate</text>
        <dbReference type="Rhea" id="RHEA:35655"/>
        <dbReference type="ChEBI" id="CHEBI:30616"/>
        <dbReference type="ChEBI" id="CHEBI:33019"/>
        <dbReference type="ChEBI" id="CHEBI:71500"/>
        <dbReference type="EC" id="2.7.7.85"/>
    </reaction>
</comment>
<dbReference type="InterPro" id="IPR014046">
    <property type="entry name" value="C-di-AMP_synthase"/>
</dbReference>
<dbReference type="EC" id="2.7.7.85" evidence="10"/>
<comment type="subunit">
    <text evidence="10">Probably a homodimer.</text>
</comment>
<keyword evidence="8 10" id="KW-1133">Transmembrane helix</keyword>
<evidence type="ECO:0000256" key="5">
    <source>
        <dbReference type="ARBA" id="ARBA00022695"/>
    </source>
</evidence>
<evidence type="ECO:0000256" key="1">
    <source>
        <dbReference type="ARBA" id="ARBA00000877"/>
    </source>
</evidence>
<dbReference type="InterPro" id="IPR050338">
    <property type="entry name" value="DisA"/>
</dbReference>
<protein>
    <recommendedName>
        <fullName evidence="10">Diadenylate cyclase</fullName>
        <shortName evidence="10">DAC</shortName>
        <ecNumber evidence="10">2.7.7.85</ecNumber>
    </recommendedName>
    <alternativeName>
        <fullName evidence="10">Cyclic-di-AMP synthase</fullName>
        <shortName evidence="10">c-di-AMP synthase</shortName>
    </alternativeName>
</protein>
<dbReference type="PROSITE" id="PS51794">
    <property type="entry name" value="DAC"/>
    <property type="match status" value="1"/>
</dbReference>
<dbReference type="InterPro" id="IPR045585">
    <property type="entry name" value="CdaA_N"/>
</dbReference>
<dbReference type="InterPro" id="IPR036888">
    <property type="entry name" value="DNA_integrity_DisA_N_sf"/>
</dbReference>
<dbReference type="InterPro" id="IPR034701">
    <property type="entry name" value="CdaA"/>
</dbReference>
<organism evidence="12">
    <name type="scientific">Sporolactobacillus sp. Y61</name>
    <dbReference type="NCBI Taxonomy" id="3160863"/>
    <lineage>
        <taxon>Bacteria</taxon>
        <taxon>Bacillati</taxon>
        <taxon>Bacillota</taxon>
        <taxon>Bacilli</taxon>
        <taxon>Bacillales</taxon>
        <taxon>Sporolactobacillaceae</taxon>
        <taxon>Sporolactobacillus</taxon>
    </lineage>
</organism>
<evidence type="ECO:0000256" key="3">
    <source>
        <dbReference type="ARBA" id="ARBA00022679"/>
    </source>
</evidence>
<evidence type="ECO:0000256" key="9">
    <source>
        <dbReference type="ARBA" id="ARBA00023136"/>
    </source>
</evidence>
<gene>
    <name evidence="12" type="primary">cdaA</name>
    <name evidence="10" type="synonym">dacA</name>
    <name evidence="12" type="ORF">ABNN70_02805</name>
</gene>
<dbReference type="GO" id="GO:0006171">
    <property type="term" value="P:cAMP biosynthetic process"/>
    <property type="evidence" value="ECO:0007669"/>
    <property type="project" value="InterPro"/>
</dbReference>
<keyword evidence="2 10" id="KW-1003">Cell membrane</keyword>
<dbReference type="PANTHER" id="PTHR34185:SF1">
    <property type="entry name" value="DIADENYLATE CYCLASE"/>
    <property type="match status" value="1"/>
</dbReference>
<evidence type="ECO:0000256" key="6">
    <source>
        <dbReference type="ARBA" id="ARBA00022741"/>
    </source>
</evidence>
<evidence type="ECO:0000313" key="12">
    <source>
        <dbReference type="EMBL" id="XCJ17473.1"/>
    </source>
</evidence>
<dbReference type="RefSeq" id="WP_353948714.1">
    <property type="nucleotide sequence ID" value="NZ_CP159510.1"/>
</dbReference>
<feature type="transmembrane region" description="Helical" evidence="10">
    <location>
        <begin position="39"/>
        <end position="59"/>
    </location>
</feature>
<feature type="domain" description="DAC" evidence="11">
    <location>
        <begin position="83"/>
        <end position="242"/>
    </location>
</feature>
<dbReference type="FunFam" id="3.40.1700.10:FF:000002">
    <property type="entry name" value="Diadenylate cyclase"/>
    <property type="match status" value="1"/>
</dbReference>
<keyword evidence="9 10" id="KW-0472">Membrane</keyword>
<dbReference type="Pfam" id="PF19293">
    <property type="entry name" value="CdaA_N"/>
    <property type="match status" value="1"/>
</dbReference>
<feature type="transmembrane region" description="Helical" evidence="10">
    <location>
        <begin position="6"/>
        <end position="27"/>
    </location>
</feature>
<evidence type="ECO:0000256" key="8">
    <source>
        <dbReference type="ARBA" id="ARBA00022989"/>
    </source>
</evidence>
<proteinExistence type="inferred from homology"/>
<dbReference type="HAMAP" id="MF_01499">
    <property type="entry name" value="DacA"/>
    <property type="match status" value="1"/>
</dbReference>
<sequence>MSLWAHFNILNYLTDIIDILIVSYLIYKVIMIIRGTKAVQLAKGILLIVGVWFLSSLFHLRTLEWILNNAITYGLFAIIVIFQPELRRVLEQLGRGKLFSRGTVVEEQHKQMIESVVKAASYMSKRRIGALMSIERKTGLNDYIETGIPISGNLTSQLLINIFIPNTPLHDGAVIIRGNEVIAAACYLPLSESPFISKELGTRHRAAMGVSEVTDALTVVVSEETGGITVTKNGEMFREISEEQLSEMLQHELNNPAPASSSFLNWRGKHHG</sequence>
<evidence type="ECO:0000256" key="7">
    <source>
        <dbReference type="ARBA" id="ARBA00022840"/>
    </source>
</evidence>
<dbReference type="Gene3D" id="3.40.1700.10">
    <property type="entry name" value="DNA integrity scanning protein, DisA, N-terminal domain"/>
    <property type="match status" value="1"/>
</dbReference>
<keyword evidence="5 10" id="KW-0548">Nucleotidyltransferase</keyword>
<feature type="transmembrane region" description="Helical" evidence="10">
    <location>
        <begin position="65"/>
        <end position="82"/>
    </location>
</feature>
<dbReference type="GO" id="GO:0005524">
    <property type="term" value="F:ATP binding"/>
    <property type="evidence" value="ECO:0007669"/>
    <property type="project" value="UniProtKB-UniRule"/>
</dbReference>
<comment type="caution">
    <text evidence="10">Lacks conserved residue(s) required for the propagation of feature annotation.</text>
</comment>
<reference evidence="12" key="1">
    <citation type="submission" date="2024-06" db="EMBL/GenBank/DDBJ databases">
        <authorList>
            <person name="Fan A."/>
            <person name="Zhang F.Y."/>
            <person name="Zhang L."/>
        </authorList>
    </citation>
    <scope>NUCLEOTIDE SEQUENCE</scope>
    <source>
        <strain evidence="12">Y61</strain>
    </source>
</reference>
<dbReference type="SUPFAM" id="SSF143597">
    <property type="entry name" value="YojJ-like"/>
    <property type="match status" value="1"/>
</dbReference>
<dbReference type="EMBL" id="CP159510">
    <property type="protein sequence ID" value="XCJ17473.1"/>
    <property type="molecule type" value="Genomic_DNA"/>
</dbReference>
<comment type="similarity">
    <text evidence="10">Belongs to the adenylate cyclase family. DacA/CdaA subfamily.</text>
</comment>
<dbReference type="AlphaFoldDB" id="A0AAU8IGX2"/>
<evidence type="ECO:0000259" key="11">
    <source>
        <dbReference type="PROSITE" id="PS51794"/>
    </source>
</evidence>
<name>A0AAU8IGX2_9BACL</name>
<dbReference type="NCBIfam" id="TIGR00159">
    <property type="entry name" value="diadenylate cyclase CdaA"/>
    <property type="match status" value="1"/>
</dbReference>
<comment type="function">
    <text evidence="10">Catalyzes the condensation of 2 ATP molecules into cyclic di-AMP (c-di-AMP), a second messenger used to regulate differing processes in different bacteria.</text>
</comment>
<keyword evidence="3 10" id="KW-0808">Transferase</keyword>
<keyword evidence="7 10" id="KW-0067">ATP-binding</keyword>
<dbReference type="PANTHER" id="PTHR34185">
    <property type="entry name" value="DIADENYLATE CYCLASE"/>
    <property type="match status" value="1"/>
</dbReference>
<dbReference type="GO" id="GO:0004016">
    <property type="term" value="F:adenylate cyclase activity"/>
    <property type="evidence" value="ECO:0007669"/>
    <property type="project" value="UniProtKB-UniRule"/>
</dbReference>
<evidence type="ECO:0000256" key="10">
    <source>
        <dbReference type="HAMAP-Rule" id="MF_01499"/>
    </source>
</evidence>
<keyword evidence="4 10" id="KW-0812">Transmembrane</keyword>
<evidence type="ECO:0000256" key="4">
    <source>
        <dbReference type="ARBA" id="ARBA00022692"/>
    </source>
</evidence>
<dbReference type="GO" id="GO:0106408">
    <property type="term" value="F:diadenylate cyclase activity"/>
    <property type="evidence" value="ECO:0007669"/>
    <property type="project" value="UniProtKB-EC"/>
</dbReference>
<accession>A0AAU8IGX2</accession>
<dbReference type="Pfam" id="PF02457">
    <property type="entry name" value="DAC"/>
    <property type="match status" value="1"/>
</dbReference>
<dbReference type="InterPro" id="IPR003390">
    <property type="entry name" value="DNA_integrity_scan_DisA_N"/>
</dbReference>
<evidence type="ECO:0000256" key="2">
    <source>
        <dbReference type="ARBA" id="ARBA00022475"/>
    </source>
</evidence>
<keyword evidence="6 10" id="KW-0547">Nucleotide-binding</keyword>